<keyword evidence="3" id="KW-1185">Reference proteome</keyword>
<dbReference type="InterPro" id="IPR011528">
    <property type="entry name" value="NERD"/>
</dbReference>
<accession>A0A3A1QQK4</accession>
<dbReference type="Proteomes" id="UP000265801">
    <property type="component" value="Unassembled WGS sequence"/>
</dbReference>
<gene>
    <name evidence="2" type="ORF">D3H55_19010</name>
</gene>
<protein>
    <submittedName>
        <fullName evidence="2">NERD domain-containing protein</fullName>
    </submittedName>
</protein>
<feature type="domain" description="NERD" evidence="1">
    <location>
        <begin position="16"/>
        <end position="122"/>
    </location>
</feature>
<dbReference type="OrthoDB" id="2164794at2"/>
<proteinExistence type="predicted"/>
<evidence type="ECO:0000313" key="3">
    <source>
        <dbReference type="Proteomes" id="UP000265801"/>
    </source>
</evidence>
<evidence type="ECO:0000313" key="2">
    <source>
        <dbReference type="EMBL" id="RIW29395.1"/>
    </source>
</evidence>
<evidence type="ECO:0000259" key="1">
    <source>
        <dbReference type="Pfam" id="PF08378"/>
    </source>
</evidence>
<reference evidence="2 3" key="1">
    <citation type="submission" date="2018-09" db="EMBL/GenBank/DDBJ databases">
        <title>Bacillus saliacetes sp. nov., isolated from Thai shrimp paste (Ka-pi).</title>
        <authorList>
            <person name="Daroonpunt R."/>
            <person name="Tanasupawat S."/>
            <person name="Yiamsombut S."/>
        </authorList>
    </citation>
    <scope>NUCLEOTIDE SEQUENCE [LARGE SCALE GENOMIC DNA]</scope>
    <source>
        <strain evidence="2 3">SKP7-4</strain>
    </source>
</reference>
<sequence>MNFTEEEESYYQYKEKGYQGEVAFDKWAEPLESLIFLNDVNLNVNNSHFQNDSLGITSGILHIFEVKNLEGDYTIKNDKWHSPKGNAVKNPLLQLEKAETLITQLVKSMGWRIHVKPHLVFVHPEFHLYNVPANLPIIHPGQLGRFREKLQQQSAKPTRTEIQIAEKLCSLLMDELPYSSVPAFTYEGLRKGIVCPGCGGFYGAFHKVFNCGYCGNRENCSDAVLRSIEEFKILFPESKMTTGGILEWCKVIKDDRTIRRILKGNFELTGHTKSAFYL</sequence>
<dbReference type="Pfam" id="PF08378">
    <property type="entry name" value="NERD"/>
    <property type="match status" value="1"/>
</dbReference>
<dbReference type="AlphaFoldDB" id="A0A3A1QQK4"/>
<comment type="caution">
    <text evidence="2">The sequence shown here is derived from an EMBL/GenBank/DDBJ whole genome shotgun (WGS) entry which is preliminary data.</text>
</comment>
<dbReference type="EMBL" id="QXIR01000033">
    <property type="protein sequence ID" value="RIW29395.1"/>
    <property type="molecule type" value="Genomic_DNA"/>
</dbReference>
<organism evidence="2 3">
    <name type="scientific">Bacillus salacetis</name>
    <dbReference type="NCBI Taxonomy" id="2315464"/>
    <lineage>
        <taxon>Bacteria</taxon>
        <taxon>Bacillati</taxon>
        <taxon>Bacillota</taxon>
        <taxon>Bacilli</taxon>
        <taxon>Bacillales</taxon>
        <taxon>Bacillaceae</taxon>
        <taxon>Bacillus</taxon>
    </lineage>
</organism>
<name>A0A3A1QQK4_9BACI</name>